<evidence type="ECO:0000313" key="2">
    <source>
        <dbReference type="Proteomes" id="UP000826195"/>
    </source>
</evidence>
<keyword evidence="2" id="KW-1185">Reference proteome</keyword>
<organism evidence="1 2">
    <name type="scientific">Cotesia glomerata</name>
    <name type="common">Lepidopteran parasitic wasp</name>
    <name type="synonym">Apanteles glomeratus</name>
    <dbReference type="NCBI Taxonomy" id="32391"/>
    <lineage>
        <taxon>Eukaryota</taxon>
        <taxon>Metazoa</taxon>
        <taxon>Ecdysozoa</taxon>
        <taxon>Arthropoda</taxon>
        <taxon>Hexapoda</taxon>
        <taxon>Insecta</taxon>
        <taxon>Pterygota</taxon>
        <taxon>Neoptera</taxon>
        <taxon>Endopterygota</taxon>
        <taxon>Hymenoptera</taxon>
        <taxon>Apocrita</taxon>
        <taxon>Ichneumonoidea</taxon>
        <taxon>Braconidae</taxon>
        <taxon>Microgastrinae</taxon>
        <taxon>Cotesia</taxon>
    </lineage>
</organism>
<reference evidence="1 2" key="1">
    <citation type="journal article" date="2021" name="J. Hered.">
        <title>A chromosome-level genome assembly of the parasitoid wasp, Cotesia glomerata (Hymenoptera: Braconidae).</title>
        <authorList>
            <person name="Pinto B.J."/>
            <person name="Weis J.J."/>
            <person name="Gamble T."/>
            <person name="Ode P.J."/>
            <person name="Paul R."/>
            <person name="Zaspel J.M."/>
        </authorList>
    </citation>
    <scope>NUCLEOTIDE SEQUENCE [LARGE SCALE GENOMIC DNA]</scope>
    <source>
        <strain evidence="1">CgM1</strain>
    </source>
</reference>
<name>A0AAV7HZL7_COTGL</name>
<evidence type="ECO:0000313" key="1">
    <source>
        <dbReference type="EMBL" id="KAH0540037.1"/>
    </source>
</evidence>
<accession>A0AAV7HZL7</accession>
<dbReference type="EMBL" id="JAHXZJ010002609">
    <property type="protein sequence ID" value="KAH0540037.1"/>
    <property type="molecule type" value="Genomic_DNA"/>
</dbReference>
<sequence length="104" mass="11974">MNDYSLGNFDSQSNDSEKKKNILFIMELESDKVWTKLQLPVIPADCDQKAREIFPQLLNTKFYFTDLDGARLDEILIDYVLSKPTGVTLKIKTVDSQPKTQTRD</sequence>
<comment type="caution">
    <text evidence="1">The sequence shown here is derived from an EMBL/GenBank/DDBJ whole genome shotgun (WGS) entry which is preliminary data.</text>
</comment>
<dbReference type="AlphaFoldDB" id="A0AAV7HZL7"/>
<dbReference type="Proteomes" id="UP000826195">
    <property type="component" value="Unassembled WGS sequence"/>
</dbReference>
<protein>
    <submittedName>
        <fullName evidence="1">Uncharacterized protein</fullName>
    </submittedName>
</protein>
<gene>
    <name evidence="1" type="ORF">KQX54_011512</name>
</gene>
<proteinExistence type="predicted"/>